<dbReference type="InterPro" id="IPR050346">
    <property type="entry name" value="FMO-like"/>
</dbReference>
<comment type="cofactor">
    <cofactor evidence="1">
        <name>FAD</name>
        <dbReference type="ChEBI" id="CHEBI:57692"/>
    </cofactor>
</comment>
<dbReference type="SUPFAM" id="SSF51905">
    <property type="entry name" value="FAD/NAD(P)-binding domain"/>
    <property type="match status" value="2"/>
</dbReference>
<evidence type="ECO:0000256" key="4">
    <source>
        <dbReference type="ARBA" id="ARBA00022827"/>
    </source>
</evidence>
<evidence type="ECO:0000256" key="1">
    <source>
        <dbReference type="ARBA" id="ARBA00001974"/>
    </source>
</evidence>
<dbReference type="FunFam" id="3.50.50.60:FF:000023">
    <property type="entry name" value="Dimethylaniline monooxygenase [N-oxide-forming]"/>
    <property type="match status" value="1"/>
</dbReference>
<dbReference type="Proteomes" id="UP000536711">
    <property type="component" value="Unassembled WGS sequence"/>
</dbReference>
<dbReference type="Pfam" id="PF00743">
    <property type="entry name" value="FMO-like"/>
    <property type="match status" value="2"/>
</dbReference>
<reference evidence="7 8" key="1">
    <citation type="submission" date="2020-01" db="EMBL/GenBank/DDBJ databases">
        <title>Identification and distribution of gene clusters putatively required for synthesis of sphingolipid metabolism inhibitors in phylogenetically diverse species of the filamentous fungus Fusarium.</title>
        <authorList>
            <person name="Kim H.-S."/>
            <person name="Busman M."/>
            <person name="Brown D.W."/>
            <person name="Divon H."/>
            <person name="Uhlig S."/>
            <person name="Proctor R.H."/>
        </authorList>
    </citation>
    <scope>NUCLEOTIDE SEQUENCE [LARGE SCALE GENOMIC DNA]</scope>
    <source>
        <strain evidence="7 8">NRRL 13308</strain>
    </source>
</reference>
<dbReference type="AlphaFoldDB" id="A0A8H4JBM8"/>
<protein>
    <submittedName>
        <fullName evidence="7">Flavin-containing monooxygenase</fullName>
    </submittedName>
</protein>
<dbReference type="GO" id="GO:0050660">
    <property type="term" value="F:flavin adenine dinucleotide binding"/>
    <property type="evidence" value="ECO:0007669"/>
    <property type="project" value="InterPro"/>
</dbReference>
<evidence type="ECO:0000313" key="7">
    <source>
        <dbReference type="EMBL" id="KAF4415420.1"/>
    </source>
</evidence>
<dbReference type="InterPro" id="IPR020946">
    <property type="entry name" value="Flavin_mOase-like"/>
</dbReference>
<dbReference type="GO" id="GO:0050661">
    <property type="term" value="F:NADP binding"/>
    <property type="evidence" value="ECO:0007669"/>
    <property type="project" value="InterPro"/>
</dbReference>
<dbReference type="PRINTS" id="PR00419">
    <property type="entry name" value="ADXRDTASE"/>
</dbReference>
<keyword evidence="7" id="KW-0503">Monooxygenase</keyword>
<evidence type="ECO:0000256" key="3">
    <source>
        <dbReference type="ARBA" id="ARBA00022630"/>
    </source>
</evidence>
<keyword evidence="3" id="KW-0285">Flavoprotein</keyword>
<keyword evidence="6" id="KW-0560">Oxidoreductase</keyword>
<name>A0A8H4JBM8_9HYPO</name>
<dbReference type="InterPro" id="IPR036188">
    <property type="entry name" value="FAD/NAD-bd_sf"/>
</dbReference>
<comment type="similarity">
    <text evidence="2">Belongs to the FMO family.</text>
</comment>
<accession>A0A8H4JBM8</accession>
<dbReference type="PANTHER" id="PTHR23023">
    <property type="entry name" value="DIMETHYLANILINE MONOOXYGENASE"/>
    <property type="match status" value="1"/>
</dbReference>
<dbReference type="EMBL" id="JAADJF010000555">
    <property type="protein sequence ID" value="KAF4415420.1"/>
    <property type="molecule type" value="Genomic_DNA"/>
</dbReference>
<sequence>MPHRIRRVAVVGAGPAGAIATDALVKEDAFDTIRVFDRRSAVGGTWIHTPHLPPGIPSLERLINGEADNEATIPENLPAVTTISEAVNSHQHRFSDTPIHENLHSNIAPDIMSYTQESFPRKLSQKTLDEYGPDSLFRHHSVVREWIEGIFSRGGHDRLLGLETTVERVEKQNGEWVITLRKVLKGRNYWWRETFDAVVVASGHYNIPWFPEVEGLLEVDKRFPGAIQHSKHFREGSKYKGKRVIVVGASVSSIEIIHEILDVVNGQIYASIRDQPIPAFGWVPFEHPKIAIKPAIQRFDPETGRVHFTDGSYLDNIDHIIYGTGYTFSFPFIPAVQKRVKNAYRRLPGVYQHTWNIEDPTLTFVGMLGGGFTFRAYEWQSVAIARFLAGRAKALPSIPEQLEWERQRVSEKRGGKDYYSIAPDYEGFFEYLRGIAGEPAEGTSGRRLPAFDPQWLVIWGNMVAPRLENWKQKRKEAESKLGLKAKL</sequence>
<keyword evidence="4" id="KW-0274">FAD</keyword>
<dbReference type="GO" id="GO:0004499">
    <property type="term" value="F:N,N-dimethylaniline monooxygenase activity"/>
    <property type="evidence" value="ECO:0007669"/>
    <property type="project" value="InterPro"/>
</dbReference>
<evidence type="ECO:0000313" key="8">
    <source>
        <dbReference type="Proteomes" id="UP000536711"/>
    </source>
</evidence>
<keyword evidence="8" id="KW-1185">Reference proteome</keyword>
<dbReference type="Gene3D" id="3.50.50.60">
    <property type="entry name" value="FAD/NAD(P)-binding domain"/>
    <property type="match status" value="2"/>
</dbReference>
<evidence type="ECO:0000256" key="6">
    <source>
        <dbReference type="ARBA" id="ARBA00023002"/>
    </source>
</evidence>
<keyword evidence="5" id="KW-0521">NADP</keyword>
<dbReference type="PIRSF" id="PIRSF000332">
    <property type="entry name" value="FMO"/>
    <property type="match status" value="1"/>
</dbReference>
<evidence type="ECO:0000256" key="5">
    <source>
        <dbReference type="ARBA" id="ARBA00022857"/>
    </source>
</evidence>
<gene>
    <name evidence="7" type="ORF">FACUT_13403</name>
</gene>
<organism evidence="7 8">
    <name type="scientific">Fusarium acutatum</name>
    <dbReference type="NCBI Taxonomy" id="78861"/>
    <lineage>
        <taxon>Eukaryota</taxon>
        <taxon>Fungi</taxon>
        <taxon>Dikarya</taxon>
        <taxon>Ascomycota</taxon>
        <taxon>Pezizomycotina</taxon>
        <taxon>Sordariomycetes</taxon>
        <taxon>Hypocreomycetidae</taxon>
        <taxon>Hypocreales</taxon>
        <taxon>Nectriaceae</taxon>
        <taxon>Fusarium</taxon>
        <taxon>Fusarium fujikuroi species complex</taxon>
    </lineage>
</organism>
<comment type="caution">
    <text evidence="7">The sequence shown here is derived from an EMBL/GenBank/DDBJ whole genome shotgun (WGS) entry which is preliminary data.</text>
</comment>
<dbReference type="InterPro" id="IPR000960">
    <property type="entry name" value="Flavin_mOase"/>
</dbReference>
<evidence type="ECO:0000256" key="2">
    <source>
        <dbReference type="ARBA" id="ARBA00009183"/>
    </source>
</evidence>
<dbReference type="OrthoDB" id="66881at2759"/>
<proteinExistence type="inferred from homology"/>